<name>A0A3P1SJ44_9GAMM</name>
<sequence length="164" mass="18475">MNISGVILRKPTAEDGQLVHQLITRTPELDSNSCYCNLLQCSHFSDTSIIAEKQGTTLGFISGYRKPDNPQILFIWQVAVSSEARGFGLGSKMLNQLIERDENCAITHLETTITETNNASWALFNRLAEHFNAPLERSVMFDRITHFNDEHDSELLARIGPLVR</sequence>
<feature type="domain" description="N-acetyltransferase" evidence="9">
    <location>
        <begin position="6"/>
        <end position="154"/>
    </location>
</feature>
<dbReference type="Pfam" id="PF00583">
    <property type="entry name" value="Acetyltransf_1"/>
    <property type="match status" value="1"/>
</dbReference>
<evidence type="ECO:0000256" key="7">
    <source>
        <dbReference type="ARBA" id="ARBA00048924"/>
    </source>
</evidence>
<dbReference type="GO" id="GO:0019491">
    <property type="term" value="P:ectoine biosynthetic process"/>
    <property type="evidence" value="ECO:0007669"/>
    <property type="project" value="UniProtKB-UniPathway"/>
</dbReference>
<organism evidence="10 11">
    <name type="scientific">Amphritea balenae</name>
    <dbReference type="NCBI Taxonomy" id="452629"/>
    <lineage>
        <taxon>Bacteria</taxon>
        <taxon>Pseudomonadati</taxon>
        <taxon>Pseudomonadota</taxon>
        <taxon>Gammaproteobacteria</taxon>
        <taxon>Oceanospirillales</taxon>
        <taxon>Oceanospirillaceae</taxon>
        <taxon>Amphritea</taxon>
    </lineage>
</organism>
<keyword evidence="5 8" id="KW-0808">Transferase</keyword>
<evidence type="ECO:0000256" key="8">
    <source>
        <dbReference type="RuleBase" id="RU365045"/>
    </source>
</evidence>
<evidence type="ECO:0000313" key="10">
    <source>
        <dbReference type="EMBL" id="RRC97076.1"/>
    </source>
</evidence>
<dbReference type="AlphaFoldDB" id="A0A3P1SJ44"/>
<dbReference type="SUPFAM" id="SSF55729">
    <property type="entry name" value="Acyl-CoA N-acyltransferases (Nat)"/>
    <property type="match status" value="1"/>
</dbReference>
<dbReference type="PROSITE" id="PS51186">
    <property type="entry name" value="GNAT"/>
    <property type="match status" value="1"/>
</dbReference>
<evidence type="ECO:0000256" key="3">
    <source>
        <dbReference type="ARBA" id="ARBA00012355"/>
    </source>
</evidence>
<dbReference type="CDD" id="cd04301">
    <property type="entry name" value="NAT_SF"/>
    <property type="match status" value="1"/>
</dbReference>
<dbReference type="EMBL" id="RQXV01000014">
    <property type="protein sequence ID" value="RRC97076.1"/>
    <property type="molecule type" value="Genomic_DNA"/>
</dbReference>
<comment type="catalytic activity">
    <reaction evidence="7 8">
        <text>L-2,4-diaminobutanoate + acetyl-CoA = (2S)-4-acetamido-2-aminobutanoate + CoA + H(+)</text>
        <dbReference type="Rhea" id="RHEA:16901"/>
        <dbReference type="ChEBI" id="CHEBI:15378"/>
        <dbReference type="ChEBI" id="CHEBI:57287"/>
        <dbReference type="ChEBI" id="CHEBI:57288"/>
        <dbReference type="ChEBI" id="CHEBI:58761"/>
        <dbReference type="ChEBI" id="CHEBI:58929"/>
        <dbReference type="EC" id="2.3.1.178"/>
    </reaction>
</comment>
<evidence type="ECO:0000256" key="6">
    <source>
        <dbReference type="ARBA" id="ARBA00023315"/>
    </source>
</evidence>
<evidence type="ECO:0000256" key="2">
    <source>
        <dbReference type="ARBA" id="ARBA00010712"/>
    </source>
</evidence>
<evidence type="ECO:0000256" key="1">
    <source>
        <dbReference type="ARBA" id="ARBA00004978"/>
    </source>
</evidence>
<dbReference type="InterPro" id="IPR016181">
    <property type="entry name" value="Acyl_CoA_acyltransferase"/>
</dbReference>
<evidence type="ECO:0000259" key="9">
    <source>
        <dbReference type="PROSITE" id="PS51186"/>
    </source>
</evidence>
<keyword evidence="11" id="KW-1185">Reference proteome</keyword>
<dbReference type="InterPro" id="IPR000182">
    <property type="entry name" value="GNAT_dom"/>
</dbReference>
<comment type="caution">
    <text evidence="10">The sequence shown here is derived from an EMBL/GenBank/DDBJ whole genome shotgun (WGS) entry which is preliminary data.</text>
</comment>
<evidence type="ECO:0000313" key="11">
    <source>
        <dbReference type="Proteomes" id="UP000267535"/>
    </source>
</evidence>
<comment type="pathway">
    <text evidence="1 8">Amine and polyamine biosynthesis; ectoine biosynthesis; L-ectoine from L-aspartate 4-semialdehyde: step 2/3.</text>
</comment>
<dbReference type="Gene3D" id="3.40.630.30">
    <property type="match status" value="1"/>
</dbReference>
<dbReference type="EC" id="2.3.1.178" evidence="3 8"/>
<comment type="function">
    <text evidence="8">Catalyzes the acetylation of L-2,4-diaminobutyrate (DABA) to gamma-N-acetyl-alpha,gamma-diaminobutyric acid (ADABA) with acetyl coenzyme A.</text>
</comment>
<evidence type="ECO:0000256" key="4">
    <source>
        <dbReference type="ARBA" id="ARBA00017935"/>
    </source>
</evidence>
<dbReference type="OrthoDB" id="2436196at2"/>
<proteinExistence type="inferred from homology"/>
<dbReference type="NCBIfam" id="TIGR02406">
    <property type="entry name" value="ectoine_EctA"/>
    <property type="match status" value="1"/>
</dbReference>
<accession>A0A3P1SJ44</accession>
<dbReference type="UniPathway" id="UPA00067">
    <property type="reaction ID" value="UER00122"/>
</dbReference>
<dbReference type="GO" id="GO:0033816">
    <property type="term" value="F:diaminobutyrate acetyltransferase activity"/>
    <property type="evidence" value="ECO:0007669"/>
    <property type="project" value="UniProtKB-EC"/>
</dbReference>
<dbReference type="RefSeq" id="WP_124927787.1">
    <property type="nucleotide sequence ID" value="NZ_BMOH01000003.1"/>
</dbReference>
<protein>
    <recommendedName>
        <fullName evidence="4 8">L-2,4-diaminobutyric acid acetyltransferase</fullName>
        <shortName evidence="8">DABA acetyltransferase</shortName>
        <ecNumber evidence="3 8">2.3.1.178</ecNumber>
    </recommendedName>
</protein>
<dbReference type="Proteomes" id="UP000267535">
    <property type="component" value="Unassembled WGS sequence"/>
</dbReference>
<gene>
    <name evidence="8 10" type="primary">ectA</name>
    <name evidence="10" type="ORF">EHS89_19170</name>
</gene>
<keyword evidence="6 8" id="KW-0012">Acyltransferase</keyword>
<reference evidence="10 11" key="1">
    <citation type="submission" date="2018-11" db="EMBL/GenBank/DDBJ databases">
        <title>The draft genome sequence of Amphritea balenae JAMM 1525T.</title>
        <authorList>
            <person name="Fang Z."/>
            <person name="Zhang Y."/>
            <person name="Han X."/>
        </authorList>
    </citation>
    <scope>NUCLEOTIDE SEQUENCE [LARGE SCALE GENOMIC DNA]</scope>
    <source>
        <strain evidence="10 11">JAMM 1525</strain>
    </source>
</reference>
<comment type="similarity">
    <text evidence="2 8">Belongs to the acetyltransferase family. EctA subfamily.</text>
</comment>
<evidence type="ECO:0000256" key="5">
    <source>
        <dbReference type="ARBA" id="ARBA00022679"/>
    </source>
</evidence>
<dbReference type="InterPro" id="IPR012772">
    <property type="entry name" value="Ectoine_EctA"/>
</dbReference>